<dbReference type="Proteomes" id="UP000249229">
    <property type="component" value="Unassembled WGS sequence"/>
</dbReference>
<feature type="region of interest" description="Disordered" evidence="1">
    <location>
        <begin position="66"/>
        <end position="105"/>
    </location>
</feature>
<gene>
    <name evidence="3" type="ORF">DI544_00375</name>
</gene>
<accession>A0A2W5PF71</accession>
<keyword evidence="2" id="KW-0472">Membrane</keyword>
<evidence type="ECO:0000256" key="2">
    <source>
        <dbReference type="SAM" id="Phobius"/>
    </source>
</evidence>
<sequence>MKSPIEDKAAADRRRGEQTRQRVRVGMLGLAVVVLLIGLASAIFSSVNREAPLDVSGAAQPGMVANMSAPGAAPGPTPSSEPLAEMGVTPSTANTPAAVATGGVQ</sequence>
<dbReference type="AlphaFoldDB" id="A0A2W5PF71"/>
<name>A0A2W5PF71_9SPHN</name>
<evidence type="ECO:0000256" key="1">
    <source>
        <dbReference type="SAM" id="MobiDB-lite"/>
    </source>
</evidence>
<keyword evidence="2" id="KW-1133">Transmembrane helix</keyword>
<feature type="region of interest" description="Disordered" evidence="1">
    <location>
        <begin position="1"/>
        <end position="20"/>
    </location>
</feature>
<organism evidence="3 4">
    <name type="scientific">Sphingomonas taxi</name>
    <dbReference type="NCBI Taxonomy" id="1549858"/>
    <lineage>
        <taxon>Bacteria</taxon>
        <taxon>Pseudomonadati</taxon>
        <taxon>Pseudomonadota</taxon>
        <taxon>Alphaproteobacteria</taxon>
        <taxon>Sphingomonadales</taxon>
        <taxon>Sphingomonadaceae</taxon>
        <taxon>Sphingomonas</taxon>
    </lineage>
</organism>
<keyword evidence="2" id="KW-0812">Transmembrane</keyword>
<dbReference type="EMBL" id="QFQI01000001">
    <property type="protein sequence ID" value="PZQ62709.1"/>
    <property type="molecule type" value="Genomic_DNA"/>
</dbReference>
<proteinExistence type="predicted"/>
<protein>
    <submittedName>
        <fullName evidence="3">Uncharacterized protein</fullName>
    </submittedName>
</protein>
<comment type="caution">
    <text evidence="3">The sequence shown here is derived from an EMBL/GenBank/DDBJ whole genome shotgun (WGS) entry which is preliminary data.</text>
</comment>
<feature type="transmembrane region" description="Helical" evidence="2">
    <location>
        <begin position="23"/>
        <end position="44"/>
    </location>
</feature>
<evidence type="ECO:0000313" key="4">
    <source>
        <dbReference type="Proteomes" id="UP000249229"/>
    </source>
</evidence>
<evidence type="ECO:0000313" key="3">
    <source>
        <dbReference type="EMBL" id="PZQ62709.1"/>
    </source>
</evidence>
<reference evidence="3 4" key="1">
    <citation type="submission" date="2017-08" db="EMBL/GenBank/DDBJ databases">
        <title>Infants hospitalized years apart are colonized by the same room-sourced microbial strains.</title>
        <authorList>
            <person name="Brooks B."/>
            <person name="Olm M.R."/>
            <person name="Firek B.A."/>
            <person name="Baker R."/>
            <person name="Thomas B.C."/>
            <person name="Morowitz M.J."/>
            <person name="Banfield J.F."/>
        </authorList>
    </citation>
    <scope>NUCLEOTIDE SEQUENCE [LARGE SCALE GENOMIC DNA]</scope>
    <source>
        <strain evidence="3">S2_005_001_R1_22</strain>
    </source>
</reference>